<dbReference type="PANTHER" id="PTHR35007">
    <property type="entry name" value="INTEGRAL MEMBRANE PROTEIN-RELATED"/>
    <property type="match status" value="1"/>
</dbReference>
<evidence type="ECO:0000256" key="2">
    <source>
        <dbReference type="ARBA" id="ARBA00022475"/>
    </source>
</evidence>
<dbReference type="Proteomes" id="UP000027987">
    <property type="component" value="Chromosome"/>
</dbReference>
<evidence type="ECO:0000256" key="5">
    <source>
        <dbReference type="ARBA" id="ARBA00023136"/>
    </source>
</evidence>
<evidence type="ECO:0000313" key="9">
    <source>
        <dbReference type="Proteomes" id="UP000027987"/>
    </source>
</evidence>
<evidence type="ECO:0000256" key="3">
    <source>
        <dbReference type="ARBA" id="ARBA00022692"/>
    </source>
</evidence>
<keyword evidence="4 6" id="KW-1133">Transmembrane helix</keyword>
<sequence>MMMVAALALVAGLALLANEAMRHMRQRRVESRLIDRALLGQPANSATDAAGESEERGWQLVVHWLHQLGKRFESSRLGQALITPEDRLLLGQINRNTGEGRAVFLGLRLALAMAVPLPVMLWLAPGGFRAFAVFVGAAAFGLIAPKFVLGVWAKRLRKRADDELPLLIDLLRLLQGVGFSVDQSLQMVADRFQEAMPLLSREVGDANTLYLHGRSRMQSLHRLCEFDNDGLKSLVQILVQVHEHGGAVQEPLRQFGDRLREQRKLRMRELSGKLSVKMTVVMMATLIPALLIVLAGPAVISLAASMAKLPGH</sequence>
<comment type="subcellular location">
    <subcellularLocation>
        <location evidence="1">Cell membrane</location>
        <topology evidence="1">Multi-pass membrane protein</topology>
    </subcellularLocation>
</comment>
<evidence type="ECO:0000256" key="1">
    <source>
        <dbReference type="ARBA" id="ARBA00004651"/>
    </source>
</evidence>
<dbReference type="OrthoDB" id="5952202at2"/>
<dbReference type="EMBL" id="CP008884">
    <property type="protein sequence ID" value="AIF46557.1"/>
    <property type="molecule type" value="Genomic_DNA"/>
</dbReference>
<keyword evidence="2" id="KW-1003">Cell membrane</keyword>
<dbReference type="STRING" id="1217721.HY57_04400"/>
<name>A0A075JYM8_9GAMM</name>
<dbReference type="GO" id="GO:0005886">
    <property type="term" value="C:plasma membrane"/>
    <property type="evidence" value="ECO:0007669"/>
    <property type="project" value="UniProtKB-SubCell"/>
</dbReference>
<dbReference type="AlphaFoldDB" id="A0A075JYM8"/>
<keyword evidence="9" id="KW-1185">Reference proteome</keyword>
<organism evidence="8 9">
    <name type="scientific">Dyella japonica A8</name>
    <dbReference type="NCBI Taxonomy" id="1217721"/>
    <lineage>
        <taxon>Bacteria</taxon>
        <taxon>Pseudomonadati</taxon>
        <taxon>Pseudomonadota</taxon>
        <taxon>Gammaproteobacteria</taxon>
        <taxon>Lysobacterales</taxon>
        <taxon>Rhodanobacteraceae</taxon>
        <taxon>Dyella</taxon>
    </lineage>
</organism>
<gene>
    <name evidence="8" type="ORF">HY57_04400</name>
</gene>
<accession>A0A075JYM8</accession>
<protein>
    <recommendedName>
        <fullName evidence="7">Type II secretion system protein GspF domain-containing protein</fullName>
    </recommendedName>
</protein>
<dbReference type="KEGG" id="dja:HY57_04400"/>
<feature type="transmembrane region" description="Helical" evidence="6">
    <location>
        <begin position="274"/>
        <end position="300"/>
    </location>
</feature>
<dbReference type="PANTHER" id="PTHR35007:SF2">
    <property type="entry name" value="PILUS ASSEMBLE PROTEIN"/>
    <property type="match status" value="1"/>
</dbReference>
<evidence type="ECO:0000256" key="6">
    <source>
        <dbReference type="SAM" id="Phobius"/>
    </source>
</evidence>
<evidence type="ECO:0000313" key="8">
    <source>
        <dbReference type="EMBL" id="AIF46557.1"/>
    </source>
</evidence>
<keyword evidence="3 6" id="KW-0812">Transmembrane</keyword>
<reference evidence="8 9" key="1">
    <citation type="submission" date="2014-07" db="EMBL/GenBank/DDBJ databases">
        <title>Complete Genome Sequence of Dyella japonica Strain A8 Isolated from Malaysian Tropical Soil.</title>
        <authorList>
            <person name="Hui R.K.H."/>
            <person name="Chen J.-W."/>
            <person name="Chan K.-G."/>
            <person name="Leung F.C.C."/>
        </authorList>
    </citation>
    <scope>NUCLEOTIDE SEQUENCE [LARGE SCALE GENOMIC DNA]</scope>
    <source>
        <strain evidence="8 9">A8</strain>
    </source>
</reference>
<dbReference type="Pfam" id="PF00482">
    <property type="entry name" value="T2SSF"/>
    <property type="match status" value="1"/>
</dbReference>
<dbReference type="HOGENOM" id="CLU_056917_2_1_6"/>
<evidence type="ECO:0000259" key="7">
    <source>
        <dbReference type="Pfam" id="PF00482"/>
    </source>
</evidence>
<proteinExistence type="predicted"/>
<evidence type="ECO:0000256" key="4">
    <source>
        <dbReference type="ARBA" id="ARBA00022989"/>
    </source>
</evidence>
<feature type="domain" description="Type II secretion system protein GspF" evidence="7">
    <location>
        <begin position="168"/>
        <end position="294"/>
    </location>
</feature>
<keyword evidence="5 6" id="KW-0472">Membrane</keyword>
<dbReference type="InterPro" id="IPR018076">
    <property type="entry name" value="T2SS_GspF_dom"/>
</dbReference>
<feature type="transmembrane region" description="Helical" evidence="6">
    <location>
        <begin position="128"/>
        <end position="149"/>
    </location>
</feature>
<dbReference type="PATRIC" id="fig|1217721.7.peg.920"/>